<evidence type="ECO:0000256" key="5">
    <source>
        <dbReference type="SAM" id="MobiDB-lite"/>
    </source>
</evidence>
<feature type="compositionally biased region" description="Pro residues" evidence="5">
    <location>
        <begin position="136"/>
        <end position="147"/>
    </location>
</feature>
<dbReference type="PANTHER" id="PTHR31973">
    <property type="entry name" value="POLYPROTEIN, PUTATIVE-RELATED"/>
    <property type="match status" value="1"/>
</dbReference>
<dbReference type="Pfam" id="PF04434">
    <property type="entry name" value="SWIM"/>
    <property type="match status" value="1"/>
</dbReference>
<evidence type="ECO:0000256" key="4">
    <source>
        <dbReference type="PROSITE-ProRule" id="PRU00325"/>
    </source>
</evidence>
<protein>
    <submittedName>
        <fullName evidence="7">MuDR family transposase</fullName>
    </submittedName>
</protein>
<accession>A0AAV8H3A2</accession>
<keyword evidence="8" id="KW-1185">Reference proteome</keyword>
<keyword evidence="1" id="KW-0479">Metal-binding</keyword>
<feature type="compositionally biased region" description="Low complexity" evidence="5">
    <location>
        <begin position="193"/>
        <end position="210"/>
    </location>
</feature>
<feature type="compositionally biased region" description="Basic residues" evidence="5">
    <location>
        <begin position="220"/>
        <end position="231"/>
    </location>
</feature>
<dbReference type="AlphaFoldDB" id="A0AAV8H3A2"/>
<dbReference type="SMART" id="SM00575">
    <property type="entry name" value="ZnF_PMZ"/>
    <property type="match status" value="1"/>
</dbReference>
<keyword evidence="3" id="KW-0862">Zinc</keyword>
<feature type="compositionally biased region" description="Low complexity" evidence="5">
    <location>
        <begin position="232"/>
        <end position="243"/>
    </location>
</feature>
<evidence type="ECO:0000256" key="2">
    <source>
        <dbReference type="ARBA" id="ARBA00022771"/>
    </source>
</evidence>
<name>A0AAV8H3A2_9POAL</name>
<evidence type="ECO:0000313" key="7">
    <source>
        <dbReference type="EMBL" id="KAJ4810286.1"/>
    </source>
</evidence>
<evidence type="ECO:0000259" key="6">
    <source>
        <dbReference type="PROSITE" id="PS50966"/>
    </source>
</evidence>
<sequence>MFEMIRTRLMRRFQVKRDEMRKCKGIICPKIKKKLDKWKEESIKYNAIWNGESQYQVTGFHGQFVVNISTSSCDCRKWDLTGIPCEHACASMRVNGLKPEEYVNNCYKVETNLKIYSYAINPTSGQAMWDKSALPPILPPHAAPPKPGRPKKARKRSNLELENNSNRTKLSKKGRKVSCSVCHQVGHNKRWHATQPTPAAQFTPTQPTPTSQNVAPSVAARKKLKVSRKRSTMTPSTSNTPML</sequence>
<dbReference type="InterPro" id="IPR006564">
    <property type="entry name" value="Znf_PMZ"/>
</dbReference>
<gene>
    <name evidence="7" type="ORF">LUZ62_022852</name>
</gene>
<comment type="caution">
    <text evidence="7">The sequence shown here is derived from an EMBL/GenBank/DDBJ whole genome shotgun (WGS) entry which is preliminary data.</text>
</comment>
<dbReference type="PANTHER" id="PTHR31973:SF187">
    <property type="entry name" value="MUTATOR TRANSPOSASE MUDRA PROTEIN"/>
    <property type="match status" value="1"/>
</dbReference>
<feature type="region of interest" description="Disordered" evidence="5">
    <location>
        <begin position="190"/>
        <end position="243"/>
    </location>
</feature>
<dbReference type="InterPro" id="IPR007527">
    <property type="entry name" value="Znf_SWIM"/>
</dbReference>
<dbReference type="GO" id="GO:0008270">
    <property type="term" value="F:zinc ion binding"/>
    <property type="evidence" value="ECO:0007669"/>
    <property type="project" value="UniProtKB-KW"/>
</dbReference>
<dbReference type="EMBL" id="JAMFTS010000001">
    <property type="protein sequence ID" value="KAJ4810286.1"/>
    <property type="molecule type" value="Genomic_DNA"/>
</dbReference>
<evidence type="ECO:0000313" key="8">
    <source>
        <dbReference type="Proteomes" id="UP001140206"/>
    </source>
</evidence>
<evidence type="ECO:0000256" key="3">
    <source>
        <dbReference type="ARBA" id="ARBA00022833"/>
    </source>
</evidence>
<keyword evidence="2 4" id="KW-0863">Zinc-finger</keyword>
<feature type="domain" description="SWIM-type" evidence="6">
    <location>
        <begin position="64"/>
        <end position="96"/>
    </location>
</feature>
<reference evidence="7" key="1">
    <citation type="submission" date="2022-08" db="EMBL/GenBank/DDBJ databases">
        <authorList>
            <person name="Marques A."/>
        </authorList>
    </citation>
    <scope>NUCLEOTIDE SEQUENCE</scope>
    <source>
        <strain evidence="7">RhyPub2mFocal</strain>
        <tissue evidence="7">Leaves</tissue>
    </source>
</reference>
<organism evidence="7 8">
    <name type="scientific">Rhynchospora pubera</name>
    <dbReference type="NCBI Taxonomy" id="906938"/>
    <lineage>
        <taxon>Eukaryota</taxon>
        <taxon>Viridiplantae</taxon>
        <taxon>Streptophyta</taxon>
        <taxon>Embryophyta</taxon>
        <taxon>Tracheophyta</taxon>
        <taxon>Spermatophyta</taxon>
        <taxon>Magnoliopsida</taxon>
        <taxon>Liliopsida</taxon>
        <taxon>Poales</taxon>
        <taxon>Cyperaceae</taxon>
        <taxon>Cyperoideae</taxon>
        <taxon>Rhynchosporeae</taxon>
        <taxon>Rhynchospora</taxon>
    </lineage>
</organism>
<dbReference type="PROSITE" id="PS50966">
    <property type="entry name" value="ZF_SWIM"/>
    <property type="match status" value="1"/>
</dbReference>
<proteinExistence type="predicted"/>
<feature type="region of interest" description="Disordered" evidence="5">
    <location>
        <begin position="131"/>
        <end position="177"/>
    </location>
</feature>
<evidence type="ECO:0000256" key="1">
    <source>
        <dbReference type="ARBA" id="ARBA00022723"/>
    </source>
</evidence>
<dbReference type="Proteomes" id="UP001140206">
    <property type="component" value="Chromosome 1"/>
</dbReference>